<dbReference type="PROSITE" id="PS50110">
    <property type="entry name" value="RESPONSE_REGULATORY"/>
    <property type="match status" value="1"/>
</dbReference>
<dbReference type="OrthoDB" id="9652at2157"/>
<organism evidence="4 5">
    <name type="scientific">Methanosarcina lacustris Z-7289</name>
    <dbReference type="NCBI Taxonomy" id="1434111"/>
    <lineage>
        <taxon>Archaea</taxon>
        <taxon>Methanobacteriati</taxon>
        <taxon>Methanobacteriota</taxon>
        <taxon>Stenosarchaea group</taxon>
        <taxon>Methanomicrobia</taxon>
        <taxon>Methanosarcinales</taxon>
        <taxon>Methanosarcinaceae</taxon>
        <taxon>Methanosarcina</taxon>
    </lineage>
</organism>
<protein>
    <submittedName>
        <fullName evidence="4">Two-component response regulator</fullName>
    </submittedName>
</protein>
<dbReference type="HOGENOM" id="CLU_000445_69_17_2"/>
<dbReference type="STRING" id="1434111.MSLAZ_3099"/>
<reference evidence="4 5" key="1">
    <citation type="submission" date="2014-07" db="EMBL/GenBank/DDBJ databases">
        <title>Methanogenic archaea and the global carbon cycle.</title>
        <authorList>
            <person name="Henriksen J.R."/>
            <person name="Luke J."/>
            <person name="Reinhart S."/>
            <person name="Benedict M.N."/>
            <person name="Youngblut N.D."/>
            <person name="Metcalf M.E."/>
            <person name="Whitaker R.J."/>
            <person name="Metcalf W.W."/>
        </authorList>
    </citation>
    <scope>NUCLEOTIDE SEQUENCE [LARGE SCALE GENOMIC DNA]</scope>
    <source>
        <strain evidence="4 5">Z-7289</strain>
    </source>
</reference>
<feature type="domain" description="Response regulatory" evidence="3">
    <location>
        <begin position="3"/>
        <end position="119"/>
    </location>
</feature>
<dbReference type="InterPro" id="IPR011006">
    <property type="entry name" value="CheY-like_superfamily"/>
</dbReference>
<evidence type="ECO:0000256" key="1">
    <source>
        <dbReference type="ARBA" id="ARBA00022553"/>
    </source>
</evidence>
<dbReference type="Gene3D" id="3.40.50.2300">
    <property type="match status" value="1"/>
</dbReference>
<dbReference type="PANTHER" id="PTHR44591">
    <property type="entry name" value="STRESS RESPONSE REGULATOR PROTEIN 1"/>
    <property type="match status" value="1"/>
</dbReference>
<dbReference type="PATRIC" id="fig|1434111.4.peg.4085"/>
<dbReference type="Pfam" id="PF00072">
    <property type="entry name" value="Response_reg"/>
    <property type="match status" value="1"/>
</dbReference>
<dbReference type="GO" id="GO:0000160">
    <property type="term" value="P:phosphorelay signal transduction system"/>
    <property type="evidence" value="ECO:0007669"/>
    <property type="project" value="InterPro"/>
</dbReference>
<dbReference type="PANTHER" id="PTHR44591:SF3">
    <property type="entry name" value="RESPONSE REGULATORY DOMAIN-CONTAINING PROTEIN"/>
    <property type="match status" value="1"/>
</dbReference>
<keyword evidence="1 2" id="KW-0597">Phosphoprotein</keyword>
<dbReference type="KEGG" id="mls:MSLAZ_3099"/>
<dbReference type="AlphaFoldDB" id="A0A0E3WS64"/>
<dbReference type="InterPro" id="IPR001789">
    <property type="entry name" value="Sig_transdc_resp-reg_receiver"/>
</dbReference>
<evidence type="ECO:0000313" key="5">
    <source>
        <dbReference type="Proteomes" id="UP000033072"/>
    </source>
</evidence>
<dbReference type="Proteomes" id="UP000033072">
    <property type="component" value="Chromosome"/>
</dbReference>
<dbReference type="EMBL" id="CP009515">
    <property type="protein sequence ID" value="AKB76360.1"/>
    <property type="molecule type" value="Genomic_DNA"/>
</dbReference>
<accession>A0A0E3WS64</accession>
<feature type="modified residue" description="4-aspartylphosphate" evidence="2">
    <location>
        <position position="52"/>
    </location>
</feature>
<name>A0A0E3WS64_9EURY</name>
<keyword evidence="5" id="KW-1185">Reference proteome</keyword>
<dbReference type="InterPro" id="IPR050595">
    <property type="entry name" value="Bact_response_regulator"/>
</dbReference>
<evidence type="ECO:0000259" key="3">
    <source>
        <dbReference type="PROSITE" id="PS50110"/>
    </source>
</evidence>
<dbReference type="RefSeq" id="WP_048128549.1">
    <property type="nucleotide sequence ID" value="NZ_CP009515.1"/>
</dbReference>
<sequence>MPEILIVEDNLLNLVVEADLLKSCGYDPMKAKNGFEALEVLSKVKVDLVLMDMELPKMHGLELLQRIKCNPDTRSIRVVAVTGHCDPESTQEFLKAGCHAVLSKPINFDIFGSQVKEFLTVTSSSLNFPE</sequence>
<dbReference type="SMART" id="SM00448">
    <property type="entry name" value="REC"/>
    <property type="match status" value="1"/>
</dbReference>
<proteinExistence type="predicted"/>
<evidence type="ECO:0000313" key="4">
    <source>
        <dbReference type="EMBL" id="AKB76360.1"/>
    </source>
</evidence>
<dbReference type="GeneID" id="24807978"/>
<evidence type="ECO:0000256" key="2">
    <source>
        <dbReference type="PROSITE-ProRule" id="PRU00169"/>
    </source>
</evidence>
<gene>
    <name evidence="4" type="ORF">MSLAZ_3099</name>
</gene>
<dbReference type="SUPFAM" id="SSF52172">
    <property type="entry name" value="CheY-like"/>
    <property type="match status" value="1"/>
</dbReference>